<comment type="subcellular location">
    <subcellularLocation>
        <location evidence="1">Endomembrane system</location>
        <topology evidence="1">Multi-pass membrane protein</topology>
    </subcellularLocation>
    <subcellularLocation>
        <location evidence="6">Lysosome membrane</location>
        <topology evidence="6">Multi-pass membrane protein</topology>
    </subcellularLocation>
</comment>
<accession>A0A1B0FHU8</accession>
<dbReference type="AlphaFoldDB" id="A0A1B0FHU8"/>
<feature type="transmembrane region" description="Helical" evidence="6">
    <location>
        <begin position="54"/>
        <end position="77"/>
    </location>
</feature>
<evidence type="ECO:0000256" key="3">
    <source>
        <dbReference type="ARBA" id="ARBA00022692"/>
    </source>
</evidence>
<comment type="caution">
    <text evidence="6">Lacks conserved residue(s) required for the propagation of feature annotation.</text>
</comment>
<name>A0A1B0FHU8_GLOMM</name>
<dbReference type="InterPro" id="IPR003492">
    <property type="entry name" value="Battenin_disease_Cln3"/>
</dbReference>
<feature type="compositionally biased region" description="Basic and acidic residues" evidence="7">
    <location>
        <begin position="1"/>
        <end position="17"/>
    </location>
</feature>
<evidence type="ECO:0000256" key="1">
    <source>
        <dbReference type="ARBA" id="ARBA00004127"/>
    </source>
</evidence>
<evidence type="ECO:0000256" key="2">
    <source>
        <dbReference type="ARBA" id="ARBA00022448"/>
    </source>
</evidence>
<keyword evidence="9" id="KW-1185">Reference proteome</keyword>
<dbReference type="PRINTS" id="PR01315">
    <property type="entry name" value="BATTENIN"/>
</dbReference>
<dbReference type="EMBL" id="CCAG010015038">
    <property type="status" value="NOT_ANNOTATED_CDS"/>
    <property type="molecule type" value="Genomic_DNA"/>
</dbReference>
<sequence length="315" mass="34649">MSEIEEKRKTTPAKETENIAPGAVQTPDVGPVSCSAVIFSAAGFLLVAMACFEWMAILGVVITSVSCGIGDATFLGYSSKFNKNVVSTWSSGAGAAGVIGSVSYATLTELKLSPSETMLVMVIFPFLEAMSFWVLLRKPQRAAASAITGALIEDQKPLIGFAQKFAYPRTLFELVLFKNIFLDKASQYRWLNVAYRIGEFVARSSVNLCQFPKIWLMVVFQFMNLAYFFTEVTFCYTPSIWITFTIIVWEGLLGGGAYVNTFYRMSHEIPPARLEFAMSTVVQADAYGIALAGFLAMPVHNAICSLPVAERTIEW</sequence>
<dbReference type="GO" id="GO:0012505">
    <property type="term" value="C:endomembrane system"/>
    <property type="evidence" value="ECO:0007669"/>
    <property type="project" value="UniProtKB-SubCell"/>
</dbReference>
<feature type="region of interest" description="Disordered" evidence="7">
    <location>
        <begin position="1"/>
        <end position="22"/>
    </location>
</feature>
<dbReference type="VEuPathDB" id="VectorBase:GMOY003352"/>
<feature type="transmembrane region" description="Helical" evidence="6">
    <location>
        <begin position="29"/>
        <end position="48"/>
    </location>
</feature>
<evidence type="ECO:0000256" key="6">
    <source>
        <dbReference type="RuleBase" id="RU361113"/>
    </source>
</evidence>
<feature type="transmembrane region" description="Helical" evidence="6">
    <location>
        <begin position="214"/>
        <end position="234"/>
    </location>
</feature>
<evidence type="ECO:0000256" key="7">
    <source>
        <dbReference type="SAM" id="MobiDB-lite"/>
    </source>
</evidence>
<comment type="similarity">
    <text evidence="6">Belongs to the battenin family.</text>
</comment>
<dbReference type="Pfam" id="PF02487">
    <property type="entry name" value="CLN3"/>
    <property type="match status" value="2"/>
</dbReference>
<keyword evidence="5 6" id="KW-0472">Membrane</keyword>
<feature type="transmembrane region" description="Helical" evidence="6">
    <location>
        <begin position="240"/>
        <end position="263"/>
    </location>
</feature>
<evidence type="ECO:0000313" key="8">
    <source>
        <dbReference type="EnsemblMetazoa" id="GMOY003352-PA"/>
    </source>
</evidence>
<keyword evidence="4 6" id="KW-1133">Transmembrane helix</keyword>
<keyword evidence="6" id="KW-0458">Lysosome</keyword>
<keyword evidence="2" id="KW-0813">Transport</keyword>
<reference evidence="8" key="1">
    <citation type="submission" date="2020-05" db="UniProtKB">
        <authorList>
            <consortium name="EnsemblMetazoa"/>
        </authorList>
    </citation>
    <scope>IDENTIFICATION</scope>
    <source>
        <strain evidence="8">Yale</strain>
    </source>
</reference>
<keyword evidence="3 6" id="KW-0812">Transmembrane</keyword>
<dbReference type="PhylomeDB" id="A0A1B0FHU8"/>
<evidence type="ECO:0000313" key="9">
    <source>
        <dbReference type="Proteomes" id="UP000092444"/>
    </source>
</evidence>
<feature type="transmembrane region" description="Helical" evidence="6">
    <location>
        <begin position="89"/>
        <end position="107"/>
    </location>
</feature>
<evidence type="ECO:0000256" key="4">
    <source>
        <dbReference type="ARBA" id="ARBA00022989"/>
    </source>
</evidence>
<dbReference type="STRING" id="37546.A0A1B0FHU8"/>
<dbReference type="GO" id="GO:0005765">
    <property type="term" value="C:lysosomal membrane"/>
    <property type="evidence" value="ECO:0007669"/>
    <property type="project" value="UniProtKB-SubCell"/>
</dbReference>
<proteinExistence type="inferred from homology"/>
<dbReference type="Proteomes" id="UP000092444">
    <property type="component" value="Unassembled WGS sequence"/>
</dbReference>
<dbReference type="PANTHER" id="PTHR10981">
    <property type="entry name" value="BATTENIN"/>
    <property type="match status" value="1"/>
</dbReference>
<dbReference type="GO" id="GO:0007040">
    <property type="term" value="P:lysosome organization"/>
    <property type="evidence" value="ECO:0007669"/>
    <property type="project" value="TreeGrafter"/>
</dbReference>
<feature type="transmembrane region" description="Helical" evidence="6">
    <location>
        <begin position="119"/>
        <end position="136"/>
    </location>
</feature>
<dbReference type="EnsemblMetazoa" id="GMOY003352-RA">
    <property type="protein sequence ID" value="GMOY003352-PA"/>
    <property type="gene ID" value="GMOY003352"/>
</dbReference>
<dbReference type="GO" id="GO:0051453">
    <property type="term" value="P:regulation of intracellular pH"/>
    <property type="evidence" value="ECO:0007669"/>
    <property type="project" value="TreeGrafter"/>
</dbReference>
<protein>
    <recommendedName>
        <fullName evidence="6">Battenin</fullName>
    </recommendedName>
</protein>
<evidence type="ECO:0000256" key="5">
    <source>
        <dbReference type="ARBA" id="ARBA00023136"/>
    </source>
</evidence>
<dbReference type="PANTHER" id="PTHR10981:SF0">
    <property type="entry name" value="BATTENIN"/>
    <property type="match status" value="1"/>
</dbReference>
<organism evidence="8 9">
    <name type="scientific">Glossina morsitans morsitans</name>
    <name type="common">Savannah tsetse fly</name>
    <dbReference type="NCBI Taxonomy" id="37546"/>
    <lineage>
        <taxon>Eukaryota</taxon>
        <taxon>Metazoa</taxon>
        <taxon>Ecdysozoa</taxon>
        <taxon>Arthropoda</taxon>
        <taxon>Hexapoda</taxon>
        <taxon>Insecta</taxon>
        <taxon>Pterygota</taxon>
        <taxon>Neoptera</taxon>
        <taxon>Endopterygota</taxon>
        <taxon>Diptera</taxon>
        <taxon>Brachycera</taxon>
        <taxon>Muscomorpha</taxon>
        <taxon>Hippoboscoidea</taxon>
        <taxon>Glossinidae</taxon>
        <taxon>Glossina</taxon>
    </lineage>
</organism>